<dbReference type="AlphaFoldDB" id="A0A6A5ZQY5"/>
<dbReference type="OrthoDB" id="192702at2759"/>
<keyword evidence="2" id="KW-1185">Reference proteome</keyword>
<organism evidence="1 2">
    <name type="scientific">Lophiotrema nucula</name>
    <dbReference type="NCBI Taxonomy" id="690887"/>
    <lineage>
        <taxon>Eukaryota</taxon>
        <taxon>Fungi</taxon>
        <taxon>Dikarya</taxon>
        <taxon>Ascomycota</taxon>
        <taxon>Pezizomycotina</taxon>
        <taxon>Dothideomycetes</taxon>
        <taxon>Pleosporomycetidae</taxon>
        <taxon>Pleosporales</taxon>
        <taxon>Lophiotremataceae</taxon>
        <taxon>Lophiotrema</taxon>
    </lineage>
</organism>
<protein>
    <submittedName>
        <fullName evidence="1">Uncharacterized protein</fullName>
    </submittedName>
</protein>
<dbReference type="EMBL" id="ML977311">
    <property type="protein sequence ID" value="KAF2121879.1"/>
    <property type="molecule type" value="Genomic_DNA"/>
</dbReference>
<sequence>MVSQSTIQILNKDNYTDHRLVTIPSTPSDLGPSSLRIQSKVLGLTTNNLTYARMGSFMGWWTIYRQPENTPAPYNDKSTYIRTPAWGFAEILESTVPEIPAGKTLYGFLPIGTDPIDLQVELPSDLSNQIVVLNEHRKDMWKIYNRYRILPPLEDYIKEKTLDIVGWDPLMWGLFATGYNTSRHAFAWDDERRCFPSGPGKGEWSADDANLDDSAVICLSASGKTAMAFAYCLRQERPKEHQPKLIIGVGSSASKSLTQNSGFYDNIFLYEDFKAVQDFVMKEKVRRVVLVDFGAREGFNKAWRDTFESPEATLPFQFVAVGGGVKATTEEETGKWLAELGHRIVVNASDLREVGIENGGDAYMDELDTAFTKFKEGGGVPGCQLKWQEGMEAWDKSWDDLCKDKVGPDTGLVFRL</sequence>
<accession>A0A6A5ZQY5</accession>
<dbReference type="InterPro" id="IPR021276">
    <property type="entry name" value="DUF2855"/>
</dbReference>
<name>A0A6A5ZQY5_9PLEO</name>
<dbReference type="Proteomes" id="UP000799770">
    <property type="component" value="Unassembled WGS sequence"/>
</dbReference>
<dbReference type="Pfam" id="PF11017">
    <property type="entry name" value="DUF2855"/>
    <property type="match status" value="1"/>
</dbReference>
<evidence type="ECO:0000313" key="2">
    <source>
        <dbReference type="Proteomes" id="UP000799770"/>
    </source>
</evidence>
<evidence type="ECO:0000313" key="1">
    <source>
        <dbReference type="EMBL" id="KAF2121879.1"/>
    </source>
</evidence>
<reference evidence="1" key="1">
    <citation type="journal article" date="2020" name="Stud. Mycol.">
        <title>101 Dothideomycetes genomes: a test case for predicting lifestyles and emergence of pathogens.</title>
        <authorList>
            <person name="Haridas S."/>
            <person name="Albert R."/>
            <person name="Binder M."/>
            <person name="Bloem J."/>
            <person name="Labutti K."/>
            <person name="Salamov A."/>
            <person name="Andreopoulos B."/>
            <person name="Baker S."/>
            <person name="Barry K."/>
            <person name="Bills G."/>
            <person name="Bluhm B."/>
            <person name="Cannon C."/>
            <person name="Castanera R."/>
            <person name="Culley D."/>
            <person name="Daum C."/>
            <person name="Ezra D."/>
            <person name="Gonzalez J."/>
            <person name="Henrissat B."/>
            <person name="Kuo A."/>
            <person name="Liang C."/>
            <person name="Lipzen A."/>
            <person name="Lutzoni F."/>
            <person name="Magnuson J."/>
            <person name="Mondo S."/>
            <person name="Nolan M."/>
            <person name="Ohm R."/>
            <person name="Pangilinan J."/>
            <person name="Park H.-J."/>
            <person name="Ramirez L."/>
            <person name="Alfaro M."/>
            <person name="Sun H."/>
            <person name="Tritt A."/>
            <person name="Yoshinaga Y."/>
            <person name="Zwiers L.-H."/>
            <person name="Turgeon B."/>
            <person name="Goodwin S."/>
            <person name="Spatafora J."/>
            <person name="Crous P."/>
            <person name="Grigoriev I."/>
        </authorList>
    </citation>
    <scope>NUCLEOTIDE SEQUENCE</scope>
    <source>
        <strain evidence="1">CBS 627.86</strain>
    </source>
</reference>
<gene>
    <name evidence="1" type="ORF">BDV96DRAFT_639960</name>
</gene>
<proteinExistence type="predicted"/>